<organism evidence="2 3">
    <name type="scientific">Gloeobacter violaceus (strain ATCC 29082 / PCC 7421)</name>
    <dbReference type="NCBI Taxonomy" id="251221"/>
    <lineage>
        <taxon>Bacteria</taxon>
        <taxon>Bacillati</taxon>
        <taxon>Cyanobacteriota</taxon>
        <taxon>Cyanophyceae</taxon>
        <taxon>Gloeobacterales</taxon>
        <taxon>Gloeobacteraceae</taxon>
        <taxon>Gloeobacter</taxon>
    </lineage>
</organism>
<dbReference type="KEGG" id="gvi:gsl0284"/>
<dbReference type="STRING" id="251221.gene:10757756"/>
<reference evidence="2 3" key="1">
    <citation type="journal article" date="2003" name="DNA Res.">
        <title>Complete genome structure of Gloeobacter violaceus PCC 7421, a cyanobacterium that lacks thylakoids.</title>
        <authorList>
            <person name="Nakamura Y."/>
            <person name="Kaneko T."/>
            <person name="Sato S."/>
            <person name="Mimuro M."/>
            <person name="Miyashita H."/>
            <person name="Tsuchiya T."/>
            <person name="Sasamoto S."/>
            <person name="Watanabe A."/>
            <person name="Kawashima K."/>
            <person name="Kishida Y."/>
            <person name="Kiyokawa C."/>
            <person name="Kohara M."/>
            <person name="Matsumoto M."/>
            <person name="Matsuno A."/>
            <person name="Nakazaki N."/>
            <person name="Shimpo S."/>
            <person name="Takeuchi C."/>
            <person name="Yamada M."/>
            <person name="Tabata S."/>
        </authorList>
    </citation>
    <scope>NUCLEOTIDE SEQUENCE [LARGE SCALE GENOMIC DNA]</scope>
    <source>
        <strain evidence="3">ATCC 29082 / PCC 7421</strain>
    </source>
</reference>
<dbReference type="EMBL" id="BA000045">
    <property type="protein sequence ID" value="BAC88225.1"/>
    <property type="molecule type" value="Genomic_DNA"/>
</dbReference>
<sequence length="85" mass="8979">MVQRASRKKMSAAPRILAVFAAFALVAWLVVRCTDEQPPNSVPICIDNPRIDPDNDKNGPRASESAGDATPYAGTPGAAVGKVCR</sequence>
<feature type="compositionally biased region" description="Basic and acidic residues" evidence="1">
    <location>
        <begin position="49"/>
        <end position="59"/>
    </location>
</feature>
<name>Q7NNX4_GLOVI</name>
<dbReference type="AlphaFoldDB" id="Q7NNX4"/>
<evidence type="ECO:0000256" key="1">
    <source>
        <dbReference type="SAM" id="MobiDB-lite"/>
    </source>
</evidence>
<keyword evidence="3" id="KW-1185">Reference proteome</keyword>
<gene>
    <name evidence="2" type="ordered locus">gsl0284</name>
</gene>
<dbReference type="InParanoid" id="Q7NNX4"/>
<proteinExistence type="predicted"/>
<reference evidence="2 3" key="2">
    <citation type="journal article" date="2003" name="DNA Res.">
        <title>Complete genome structure of Gloeobacter violaceus PCC 7421, a cyanobacterium that lacks thylakoids (supplement).</title>
        <authorList>
            <person name="Nakamura Y."/>
            <person name="Kaneko T."/>
            <person name="Sato S."/>
            <person name="Mimuro M."/>
            <person name="Miyashita H."/>
            <person name="Tsuchiya T."/>
            <person name="Sasamoto S."/>
            <person name="Watanabe A."/>
            <person name="Kawashima K."/>
            <person name="Kishida Y."/>
            <person name="Kiyokawa C."/>
            <person name="Kohara M."/>
            <person name="Matsumoto M."/>
            <person name="Matsuno A."/>
            <person name="Nakazaki N."/>
            <person name="Shimpo S."/>
            <person name="Takeuchi C."/>
            <person name="Yamada M."/>
            <person name="Tabata S."/>
        </authorList>
    </citation>
    <scope>NUCLEOTIDE SEQUENCE [LARGE SCALE GENOMIC DNA]</scope>
    <source>
        <strain evidence="3">ATCC 29082 / PCC 7421</strain>
    </source>
</reference>
<feature type="region of interest" description="Disordered" evidence="1">
    <location>
        <begin position="42"/>
        <end position="85"/>
    </location>
</feature>
<dbReference type="Proteomes" id="UP000000557">
    <property type="component" value="Chromosome"/>
</dbReference>
<dbReference type="EnsemblBacteria" id="BAC88225">
    <property type="protein sequence ID" value="BAC88225"/>
    <property type="gene ID" value="BAC88225"/>
</dbReference>
<evidence type="ECO:0000313" key="3">
    <source>
        <dbReference type="Proteomes" id="UP000000557"/>
    </source>
</evidence>
<accession>Q7NNX4</accession>
<dbReference type="HOGENOM" id="CLU_2508034_0_0_3"/>
<evidence type="ECO:0000313" key="2">
    <source>
        <dbReference type="EMBL" id="BAC88225.1"/>
    </source>
</evidence>
<protein>
    <submittedName>
        <fullName evidence="2">Gsl0284 protein</fullName>
    </submittedName>
</protein>